<evidence type="ECO:0000256" key="2">
    <source>
        <dbReference type="ARBA" id="ARBA00007251"/>
    </source>
</evidence>
<keyword evidence="4 11" id="KW-0396">Initiation factor</keyword>
<keyword evidence="12" id="KW-1185">Reference proteome</keyword>
<sequence length="412" mass="44315">MVHALAQLIADYRTPPGKSLPRDLLGSVNAAVDFLVRCRPLGVSMGNAIKFIKLCISKTDPNAPEAAAKGDLLKQLGDFVQEKVVLADQVLVTTAVSKIYDGDVVMVYAFSQVVLDVLLQAHEAGRRFRVVVVDSRPECEGRRLLRRLLDANMACTYTLLSGLSYAVKEVTKVVLGAAAVLSNGTVMARAGSALVATMASAAGKPVLVCCETLKFHERVQLDSITHNELGDPGVLARLPAGVKIAGDDQGPADGSGTVVSPPLAGWEAVPRLGLLNLKYDAMPADCVTMVVCEFGMIPCSSVPVILREWGAKMEEGQAHLFKVMISTDNHLGVWEKDEIRKDDSFAAFEEVLQLAKQHQVDLLLLGGDLFHDNKPSRPTVVKTVQLLTKYCLGDDPIRFRILSDAAANFVGG</sequence>
<dbReference type="STRING" id="145388.A0A0D2J1B6"/>
<dbReference type="GO" id="GO:0016787">
    <property type="term" value="F:hydrolase activity"/>
    <property type="evidence" value="ECO:0007669"/>
    <property type="project" value="InterPro"/>
</dbReference>
<evidence type="ECO:0000259" key="10">
    <source>
        <dbReference type="Pfam" id="PF00149"/>
    </source>
</evidence>
<evidence type="ECO:0000256" key="7">
    <source>
        <dbReference type="ARBA" id="ARBA00044356"/>
    </source>
</evidence>
<dbReference type="SUPFAM" id="SSF100950">
    <property type="entry name" value="NagB/RpiA/CoA transferase-like"/>
    <property type="match status" value="1"/>
</dbReference>
<evidence type="ECO:0000256" key="4">
    <source>
        <dbReference type="ARBA" id="ARBA00022540"/>
    </source>
</evidence>
<dbReference type="InterPro" id="IPR037171">
    <property type="entry name" value="NagB/RpiA_transferase-like"/>
</dbReference>
<evidence type="ECO:0000256" key="5">
    <source>
        <dbReference type="ARBA" id="ARBA00022917"/>
    </source>
</evidence>
<organism evidence="11 12">
    <name type="scientific">Monoraphidium neglectum</name>
    <dbReference type="NCBI Taxonomy" id="145388"/>
    <lineage>
        <taxon>Eukaryota</taxon>
        <taxon>Viridiplantae</taxon>
        <taxon>Chlorophyta</taxon>
        <taxon>core chlorophytes</taxon>
        <taxon>Chlorophyceae</taxon>
        <taxon>CS clade</taxon>
        <taxon>Sphaeropleales</taxon>
        <taxon>Selenastraceae</taxon>
        <taxon>Monoraphidium</taxon>
    </lineage>
</organism>
<dbReference type="GO" id="GO:0003743">
    <property type="term" value="F:translation initiation factor activity"/>
    <property type="evidence" value="ECO:0007669"/>
    <property type="project" value="UniProtKB-KW"/>
</dbReference>
<evidence type="ECO:0000313" key="11">
    <source>
        <dbReference type="EMBL" id="KIY93837.1"/>
    </source>
</evidence>
<accession>A0A0D2J1B6</accession>
<keyword evidence="5" id="KW-0648">Protein biosynthesis</keyword>
<dbReference type="InterPro" id="IPR004843">
    <property type="entry name" value="Calcineurin-like_PHP"/>
</dbReference>
<evidence type="ECO:0000256" key="9">
    <source>
        <dbReference type="RuleBase" id="RU003814"/>
    </source>
</evidence>
<comment type="subunit">
    <text evidence="8">Component of the translation initiation factor 2B (eIF2B) complex which is a heterodecamer of two sets of five different subunits: alpha, beta, gamma, delta and epsilon. Subunits alpha, beta and delta comprise a regulatory subcomplex and subunits epsilon and gamma comprise a catalytic subcomplex. Within the complex, the hexameric regulatory complex resides at the center, with the two heterodimeric catalytic subcomplexes bound on opposite sides.</text>
</comment>
<dbReference type="Proteomes" id="UP000054498">
    <property type="component" value="Unassembled WGS sequence"/>
</dbReference>
<dbReference type="AlphaFoldDB" id="A0A0D2J1B6"/>
<evidence type="ECO:0000256" key="3">
    <source>
        <dbReference type="ARBA" id="ARBA00022490"/>
    </source>
</evidence>
<dbReference type="RefSeq" id="XP_013892857.1">
    <property type="nucleotide sequence ID" value="XM_014037403.1"/>
</dbReference>
<gene>
    <name evidence="11" type="ORF">MNEG_14125</name>
</gene>
<reference evidence="11 12" key="1">
    <citation type="journal article" date="2013" name="BMC Genomics">
        <title>Reconstruction of the lipid metabolism for the microalga Monoraphidium neglectum from its genome sequence reveals characteristics suitable for biofuel production.</title>
        <authorList>
            <person name="Bogen C."/>
            <person name="Al-Dilaimi A."/>
            <person name="Albersmeier A."/>
            <person name="Wichmann J."/>
            <person name="Grundmann M."/>
            <person name="Rupp O."/>
            <person name="Lauersen K.J."/>
            <person name="Blifernez-Klassen O."/>
            <person name="Kalinowski J."/>
            <person name="Goesmann A."/>
            <person name="Mussgnug J.H."/>
            <person name="Kruse O."/>
        </authorList>
    </citation>
    <scope>NUCLEOTIDE SEQUENCE [LARGE SCALE GENOMIC DNA]</scope>
    <source>
        <strain evidence="11 12">SAG 48.87</strain>
    </source>
</reference>
<dbReference type="InterPro" id="IPR000649">
    <property type="entry name" value="IF-2B-related"/>
</dbReference>
<dbReference type="PANTHER" id="PTHR10233">
    <property type="entry name" value="TRANSLATION INITIATION FACTOR EIF-2B"/>
    <property type="match status" value="1"/>
</dbReference>
<keyword evidence="3" id="KW-0963">Cytoplasm</keyword>
<dbReference type="Gene3D" id="3.60.21.10">
    <property type="match status" value="1"/>
</dbReference>
<name>A0A0D2J1B6_9CHLO</name>
<evidence type="ECO:0000256" key="8">
    <source>
        <dbReference type="ARBA" id="ARBA00046432"/>
    </source>
</evidence>
<dbReference type="InterPro" id="IPR029052">
    <property type="entry name" value="Metallo-depent_PP-like"/>
</dbReference>
<dbReference type="GO" id="GO:0005829">
    <property type="term" value="C:cytosol"/>
    <property type="evidence" value="ECO:0007669"/>
    <property type="project" value="UniProtKB-SubCell"/>
</dbReference>
<proteinExistence type="inferred from homology"/>
<protein>
    <recommendedName>
        <fullName evidence="6">Translation initiation factor eIF2B subunit delta</fullName>
    </recommendedName>
    <alternativeName>
        <fullName evidence="7">eIF2B GDP-GTP exchange factor subunit delta</fullName>
    </alternativeName>
</protein>
<dbReference type="Pfam" id="PF01008">
    <property type="entry name" value="IF-2B"/>
    <property type="match status" value="1"/>
</dbReference>
<comment type="subcellular location">
    <subcellularLocation>
        <location evidence="1">Cytoplasm</location>
        <location evidence="1">Cytosol</location>
    </subcellularLocation>
</comment>
<dbReference type="InterPro" id="IPR042529">
    <property type="entry name" value="IF_2B-like_C"/>
</dbReference>
<evidence type="ECO:0000256" key="6">
    <source>
        <dbReference type="ARBA" id="ARBA00044147"/>
    </source>
</evidence>
<dbReference type="SUPFAM" id="SSF56300">
    <property type="entry name" value="Metallo-dependent phosphatases"/>
    <property type="match status" value="1"/>
</dbReference>
<evidence type="ECO:0000313" key="12">
    <source>
        <dbReference type="Proteomes" id="UP000054498"/>
    </source>
</evidence>
<comment type="similarity">
    <text evidence="2 9">Belongs to the eIF-2B alpha/beta/delta subunits family.</text>
</comment>
<dbReference type="OrthoDB" id="10254737at2759"/>
<dbReference type="EMBL" id="KK104489">
    <property type="protein sequence ID" value="KIY93837.1"/>
    <property type="molecule type" value="Genomic_DNA"/>
</dbReference>
<dbReference type="GeneID" id="25731656"/>
<dbReference type="Gene3D" id="3.40.50.10470">
    <property type="entry name" value="Translation initiation factor eif-2b, domain 2"/>
    <property type="match status" value="1"/>
</dbReference>
<dbReference type="KEGG" id="mng:MNEG_14125"/>
<dbReference type="PANTHER" id="PTHR10233:SF14">
    <property type="entry name" value="TRANSLATION INITIATION FACTOR EIF-2B SUBUNIT DELTA"/>
    <property type="match status" value="1"/>
</dbReference>
<feature type="domain" description="Calcineurin-like phosphoesterase" evidence="10">
    <location>
        <begin position="321"/>
        <end position="396"/>
    </location>
</feature>
<dbReference type="Pfam" id="PF00149">
    <property type="entry name" value="Metallophos"/>
    <property type="match status" value="1"/>
</dbReference>
<evidence type="ECO:0000256" key="1">
    <source>
        <dbReference type="ARBA" id="ARBA00004514"/>
    </source>
</evidence>